<dbReference type="EMBL" id="JAOH01000002">
    <property type="protein sequence ID" value="EUA60698.1"/>
    <property type="molecule type" value="Genomic_DNA"/>
</dbReference>
<sequence length="49" mass="5594">MPIGNLATSKPRKAYHCCVFNLYNFNLYNDIRLTRGAGTPCQRPDSGRY</sequence>
<organism evidence="1 2">
    <name type="scientific">Mycobacteroides abscessus 1948</name>
    <dbReference type="NCBI Taxonomy" id="1299323"/>
    <lineage>
        <taxon>Bacteria</taxon>
        <taxon>Bacillati</taxon>
        <taxon>Actinomycetota</taxon>
        <taxon>Actinomycetes</taxon>
        <taxon>Mycobacteriales</taxon>
        <taxon>Mycobacteriaceae</taxon>
        <taxon>Mycobacteroides</taxon>
        <taxon>Mycobacteroides abscessus</taxon>
    </lineage>
</organism>
<comment type="caution">
    <text evidence="1">The sequence shown here is derived from an EMBL/GenBank/DDBJ whole genome shotgun (WGS) entry which is preliminary data.</text>
</comment>
<gene>
    <name evidence="1" type="ORF">I542_0834</name>
</gene>
<dbReference type="Proteomes" id="UP000021210">
    <property type="component" value="Unassembled WGS sequence"/>
</dbReference>
<accession>A0A829QCM3</accession>
<evidence type="ECO:0000313" key="1">
    <source>
        <dbReference type="EMBL" id="EUA60698.1"/>
    </source>
</evidence>
<protein>
    <submittedName>
        <fullName evidence="1">Uncharacterized protein</fullName>
    </submittedName>
</protein>
<proteinExistence type="predicted"/>
<evidence type="ECO:0000313" key="2">
    <source>
        <dbReference type="Proteomes" id="UP000021210"/>
    </source>
</evidence>
<reference evidence="1 2" key="1">
    <citation type="submission" date="2013-12" db="EMBL/GenBank/DDBJ databases">
        <authorList>
            <person name="Zelazny A."/>
            <person name="Olivier K."/>
            <person name="Holland S."/>
            <person name="Lenaerts A."/>
            <person name="Ordway D."/>
            <person name="DeGroote M.A."/>
            <person name="Parker T."/>
            <person name="Sizemore C."/>
            <person name="Tallon L.J."/>
            <person name="Sadzewicz L.K."/>
            <person name="Sengamalay N."/>
            <person name="Fraser C.M."/>
            <person name="Hine E."/>
            <person name="Shefchek K.A."/>
            <person name="Das S.P."/>
            <person name="Tettelin H."/>
        </authorList>
    </citation>
    <scope>NUCLEOTIDE SEQUENCE [LARGE SCALE GENOMIC DNA]</scope>
    <source>
        <strain evidence="1 2">1948</strain>
    </source>
</reference>
<name>A0A829QCM3_9MYCO</name>
<dbReference type="AlphaFoldDB" id="A0A829QCM3"/>